<reference evidence="1 2" key="2">
    <citation type="journal article" date="2013" name="Plant Cell Physiol.">
        <title>Rice Annotation Project Database (RAP-DB): an integrative and interactive database for rice genomics.</title>
        <authorList>
            <person name="Sakai H."/>
            <person name="Lee S.S."/>
            <person name="Tanaka T."/>
            <person name="Numa H."/>
            <person name="Kim J."/>
            <person name="Kawahara Y."/>
            <person name="Wakimoto H."/>
            <person name="Yang C.C."/>
            <person name="Iwamoto M."/>
            <person name="Abe T."/>
            <person name="Yamada Y."/>
            <person name="Muto A."/>
            <person name="Inokuchi H."/>
            <person name="Ikemura T."/>
            <person name="Matsumoto T."/>
            <person name="Sasaki T."/>
            <person name="Itoh T."/>
        </authorList>
    </citation>
    <scope>NUCLEOTIDE SEQUENCE [LARGE SCALE GENOMIC DNA]</scope>
    <source>
        <strain evidence="2">cv. Nipponbare</strain>
    </source>
</reference>
<evidence type="ECO:0000313" key="2">
    <source>
        <dbReference type="Proteomes" id="UP000059680"/>
    </source>
</evidence>
<reference evidence="2" key="1">
    <citation type="journal article" date="2005" name="Nature">
        <title>The map-based sequence of the rice genome.</title>
        <authorList>
            <consortium name="International rice genome sequencing project (IRGSP)"/>
            <person name="Matsumoto T."/>
            <person name="Wu J."/>
            <person name="Kanamori H."/>
            <person name="Katayose Y."/>
            <person name="Fujisawa M."/>
            <person name="Namiki N."/>
            <person name="Mizuno H."/>
            <person name="Yamamoto K."/>
            <person name="Antonio B.A."/>
            <person name="Baba T."/>
            <person name="Sakata K."/>
            <person name="Nagamura Y."/>
            <person name="Aoki H."/>
            <person name="Arikawa K."/>
            <person name="Arita K."/>
            <person name="Bito T."/>
            <person name="Chiden Y."/>
            <person name="Fujitsuka N."/>
            <person name="Fukunaka R."/>
            <person name="Hamada M."/>
            <person name="Harada C."/>
            <person name="Hayashi A."/>
            <person name="Hijishita S."/>
            <person name="Honda M."/>
            <person name="Hosokawa S."/>
            <person name="Ichikawa Y."/>
            <person name="Idonuma A."/>
            <person name="Iijima M."/>
            <person name="Ikeda M."/>
            <person name="Ikeno M."/>
            <person name="Ito K."/>
            <person name="Ito S."/>
            <person name="Ito T."/>
            <person name="Ito Y."/>
            <person name="Ito Y."/>
            <person name="Iwabuchi A."/>
            <person name="Kamiya K."/>
            <person name="Karasawa W."/>
            <person name="Kurita K."/>
            <person name="Katagiri S."/>
            <person name="Kikuta A."/>
            <person name="Kobayashi H."/>
            <person name="Kobayashi N."/>
            <person name="Machita K."/>
            <person name="Maehara T."/>
            <person name="Masukawa M."/>
            <person name="Mizubayashi T."/>
            <person name="Mukai Y."/>
            <person name="Nagasaki H."/>
            <person name="Nagata Y."/>
            <person name="Naito S."/>
            <person name="Nakashima M."/>
            <person name="Nakama Y."/>
            <person name="Nakamichi Y."/>
            <person name="Nakamura M."/>
            <person name="Meguro A."/>
            <person name="Negishi M."/>
            <person name="Ohta I."/>
            <person name="Ohta T."/>
            <person name="Okamoto M."/>
            <person name="Ono N."/>
            <person name="Saji S."/>
            <person name="Sakaguchi M."/>
            <person name="Sakai K."/>
            <person name="Shibata M."/>
            <person name="Shimokawa T."/>
            <person name="Song J."/>
            <person name="Takazaki Y."/>
            <person name="Terasawa K."/>
            <person name="Tsugane M."/>
            <person name="Tsuji K."/>
            <person name="Ueda S."/>
            <person name="Waki K."/>
            <person name="Yamagata H."/>
            <person name="Yamamoto M."/>
            <person name="Yamamoto S."/>
            <person name="Yamane H."/>
            <person name="Yoshiki S."/>
            <person name="Yoshihara R."/>
            <person name="Yukawa K."/>
            <person name="Zhong H."/>
            <person name="Yano M."/>
            <person name="Yuan Q."/>
            <person name="Ouyang S."/>
            <person name="Liu J."/>
            <person name="Jones K.M."/>
            <person name="Gansberger K."/>
            <person name="Moffat K."/>
            <person name="Hill J."/>
            <person name="Bera J."/>
            <person name="Fadrosh D."/>
            <person name="Jin S."/>
            <person name="Johri S."/>
            <person name="Kim M."/>
            <person name="Overton L."/>
            <person name="Reardon M."/>
            <person name="Tsitrin T."/>
            <person name="Vuong H."/>
            <person name="Weaver B."/>
            <person name="Ciecko A."/>
            <person name="Tallon L."/>
            <person name="Jackson J."/>
            <person name="Pai G."/>
            <person name="Aken S.V."/>
            <person name="Utterback T."/>
            <person name="Reidmuller S."/>
            <person name="Feldblyum T."/>
            <person name="Hsiao J."/>
            <person name="Zismann V."/>
            <person name="Iobst S."/>
            <person name="de Vazeille A.R."/>
            <person name="Buell C.R."/>
            <person name="Ying K."/>
            <person name="Li Y."/>
            <person name="Lu T."/>
            <person name="Huang Y."/>
            <person name="Zhao Q."/>
            <person name="Feng Q."/>
            <person name="Zhang L."/>
            <person name="Zhu J."/>
            <person name="Weng Q."/>
            <person name="Mu J."/>
            <person name="Lu Y."/>
            <person name="Fan D."/>
            <person name="Liu Y."/>
            <person name="Guan J."/>
            <person name="Zhang Y."/>
            <person name="Yu S."/>
            <person name="Liu X."/>
            <person name="Zhang Y."/>
            <person name="Hong G."/>
            <person name="Han B."/>
            <person name="Choisne N."/>
            <person name="Demange N."/>
            <person name="Orjeda G."/>
            <person name="Samain S."/>
            <person name="Cattolico L."/>
            <person name="Pelletier E."/>
            <person name="Couloux A."/>
            <person name="Segurens B."/>
            <person name="Wincker P."/>
            <person name="D'Hont A."/>
            <person name="Scarpelli C."/>
            <person name="Weissenbach J."/>
            <person name="Salanoubat M."/>
            <person name="Quetier F."/>
            <person name="Yu Y."/>
            <person name="Kim H.R."/>
            <person name="Rambo T."/>
            <person name="Currie J."/>
            <person name="Collura K."/>
            <person name="Luo M."/>
            <person name="Yang T."/>
            <person name="Ammiraju J.S.S."/>
            <person name="Engler F."/>
            <person name="Soderlund C."/>
            <person name="Wing R.A."/>
            <person name="Palmer L.E."/>
            <person name="de la Bastide M."/>
            <person name="Spiegel L."/>
            <person name="Nascimento L."/>
            <person name="Zutavern T."/>
            <person name="O'Shaughnessy A."/>
            <person name="Dike S."/>
            <person name="Dedhia N."/>
            <person name="Preston R."/>
            <person name="Balija V."/>
            <person name="McCombie W.R."/>
            <person name="Chow T."/>
            <person name="Chen H."/>
            <person name="Chung M."/>
            <person name="Chen C."/>
            <person name="Shaw J."/>
            <person name="Wu H."/>
            <person name="Hsiao K."/>
            <person name="Chao Y."/>
            <person name="Chu M."/>
            <person name="Cheng C."/>
            <person name="Hour A."/>
            <person name="Lee P."/>
            <person name="Lin S."/>
            <person name="Lin Y."/>
            <person name="Liou J."/>
            <person name="Liu S."/>
            <person name="Hsing Y."/>
            <person name="Raghuvanshi S."/>
            <person name="Mohanty A."/>
            <person name="Bharti A.K."/>
            <person name="Gaur A."/>
            <person name="Gupta V."/>
            <person name="Kumar D."/>
            <person name="Ravi V."/>
            <person name="Vij S."/>
            <person name="Kapur A."/>
            <person name="Khurana P."/>
            <person name="Khurana P."/>
            <person name="Khurana J.P."/>
            <person name="Tyagi A.K."/>
            <person name="Gaikwad K."/>
            <person name="Singh A."/>
            <person name="Dalal V."/>
            <person name="Srivastava S."/>
            <person name="Dixit A."/>
            <person name="Pal A.K."/>
            <person name="Ghazi I.A."/>
            <person name="Yadav M."/>
            <person name="Pandit A."/>
            <person name="Bhargava A."/>
            <person name="Sureshbabu K."/>
            <person name="Batra K."/>
            <person name="Sharma T.R."/>
            <person name="Mohapatra T."/>
            <person name="Singh N.K."/>
            <person name="Messing J."/>
            <person name="Nelson A.B."/>
            <person name="Fuks G."/>
            <person name="Kavchok S."/>
            <person name="Keizer G."/>
            <person name="Linton E."/>
            <person name="Llaca V."/>
            <person name="Song R."/>
            <person name="Tanyolac B."/>
            <person name="Young S."/>
            <person name="Ho-Il K."/>
            <person name="Hahn J.H."/>
            <person name="Sangsakoo G."/>
            <person name="Vanavichit A."/>
            <person name="de Mattos Luiz.A.T."/>
            <person name="Zimmer P.D."/>
            <person name="Malone G."/>
            <person name="Dellagostin O."/>
            <person name="de Oliveira A.C."/>
            <person name="Bevan M."/>
            <person name="Bancroft I."/>
            <person name="Minx P."/>
            <person name="Cordum H."/>
            <person name="Wilson R."/>
            <person name="Cheng Z."/>
            <person name="Jin W."/>
            <person name="Jiang J."/>
            <person name="Leong S.A."/>
            <person name="Iwama H."/>
            <person name="Gojobori T."/>
            <person name="Itoh T."/>
            <person name="Niimura Y."/>
            <person name="Fujii Y."/>
            <person name="Habara T."/>
            <person name="Sakai H."/>
            <person name="Sato Y."/>
            <person name="Wilson G."/>
            <person name="Kumar K."/>
            <person name="McCouch S."/>
            <person name="Juretic N."/>
            <person name="Hoen D."/>
            <person name="Wright S."/>
            <person name="Bruskiewich R."/>
            <person name="Bureau T."/>
            <person name="Miyao A."/>
            <person name="Hirochika H."/>
            <person name="Nishikawa T."/>
            <person name="Kadowaki K."/>
            <person name="Sugiura M."/>
            <person name="Burr B."/>
            <person name="Sasaki T."/>
        </authorList>
    </citation>
    <scope>NUCLEOTIDE SEQUENCE [LARGE SCALE GENOMIC DNA]</scope>
    <source>
        <strain evidence="2">cv. Nipponbare</strain>
    </source>
</reference>
<dbReference type="AlphaFoldDB" id="A0A0P0X885"/>
<keyword evidence="2" id="KW-1185">Reference proteome</keyword>
<dbReference type="Proteomes" id="UP000059680">
    <property type="component" value="Chromosome 7"/>
</dbReference>
<dbReference type="EMBL" id="AP014963">
    <property type="protein sequence ID" value="BAT02325.1"/>
    <property type="molecule type" value="Genomic_DNA"/>
</dbReference>
<sequence length="84" mass="9404">MARRGGGCKLTGVVGEAELHKAMTAWRGELERLRMAKRGRWRGGARVVVFQWAWPQLPGLMWEEAKILVVEDEGQRGSARPSTS</sequence>
<dbReference type="PaxDb" id="39947-A0A0P0X885"/>
<accession>A0A0P0X885</accession>
<dbReference type="InParanoid" id="A0A0P0X885"/>
<reference evidence="1 2" key="3">
    <citation type="journal article" date="2013" name="Rice">
        <title>Improvement of the Oryza sativa Nipponbare reference genome using next generation sequence and optical map data.</title>
        <authorList>
            <person name="Kawahara Y."/>
            <person name="de la Bastide M."/>
            <person name="Hamilton J.P."/>
            <person name="Kanamori H."/>
            <person name="McCombie W.R."/>
            <person name="Ouyang S."/>
            <person name="Schwartz D.C."/>
            <person name="Tanaka T."/>
            <person name="Wu J."/>
            <person name="Zhou S."/>
            <person name="Childs K.L."/>
            <person name="Davidson R.M."/>
            <person name="Lin H."/>
            <person name="Quesada-Ocampo L."/>
            <person name="Vaillancourt B."/>
            <person name="Sakai H."/>
            <person name="Lee S.S."/>
            <person name="Kim J."/>
            <person name="Numa H."/>
            <person name="Itoh T."/>
            <person name="Buell C.R."/>
            <person name="Matsumoto T."/>
        </authorList>
    </citation>
    <scope>NUCLEOTIDE SEQUENCE [LARGE SCALE GENOMIC DNA]</scope>
    <source>
        <strain evidence="2">cv. Nipponbare</strain>
    </source>
</reference>
<proteinExistence type="predicted"/>
<organism evidence="1 2">
    <name type="scientific">Oryza sativa subsp. japonica</name>
    <name type="common">Rice</name>
    <dbReference type="NCBI Taxonomy" id="39947"/>
    <lineage>
        <taxon>Eukaryota</taxon>
        <taxon>Viridiplantae</taxon>
        <taxon>Streptophyta</taxon>
        <taxon>Embryophyta</taxon>
        <taxon>Tracheophyta</taxon>
        <taxon>Spermatophyta</taxon>
        <taxon>Magnoliopsida</taxon>
        <taxon>Liliopsida</taxon>
        <taxon>Poales</taxon>
        <taxon>Poaceae</taxon>
        <taxon>BOP clade</taxon>
        <taxon>Oryzoideae</taxon>
        <taxon>Oryzeae</taxon>
        <taxon>Oryzinae</taxon>
        <taxon>Oryza</taxon>
        <taxon>Oryza sativa</taxon>
    </lineage>
</organism>
<protein>
    <submittedName>
        <fullName evidence="1">Os07g0579500 protein</fullName>
    </submittedName>
</protein>
<gene>
    <name evidence="1" type="ordered locus">Os07g0579500</name>
    <name evidence="1" type="ORF">OSNPB_070579500</name>
</gene>
<name>A0A0P0X885_ORYSJ</name>
<evidence type="ECO:0000313" key="1">
    <source>
        <dbReference type="EMBL" id="BAT02325.1"/>
    </source>
</evidence>